<evidence type="ECO:0000259" key="2">
    <source>
        <dbReference type="Pfam" id="PF11127"/>
    </source>
</evidence>
<keyword evidence="1" id="KW-0472">Membrane</keyword>
<evidence type="ECO:0000313" key="3">
    <source>
        <dbReference type="EMBL" id="QSW83828.1"/>
    </source>
</evidence>
<organism evidence="3 4">
    <name type="scientific">Natrinema longum</name>
    <dbReference type="NCBI Taxonomy" id="370324"/>
    <lineage>
        <taxon>Archaea</taxon>
        <taxon>Methanobacteriati</taxon>
        <taxon>Methanobacteriota</taxon>
        <taxon>Stenosarchaea group</taxon>
        <taxon>Halobacteria</taxon>
        <taxon>Halobacteriales</taxon>
        <taxon>Natrialbaceae</taxon>
        <taxon>Natrinema</taxon>
    </lineage>
</organism>
<keyword evidence="4" id="KW-1185">Reference proteome</keyword>
<dbReference type="Pfam" id="PF11127">
    <property type="entry name" value="YgaP-like_TM"/>
    <property type="match status" value="1"/>
</dbReference>
<protein>
    <submittedName>
        <fullName evidence="3">DUF2892 domain-containing protein</fullName>
    </submittedName>
</protein>
<proteinExistence type="predicted"/>
<keyword evidence="1" id="KW-1133">Transmembrane helix</keyword>
<sequence length="69" mass="6927">MQKNDGGIDRLGRLVVGIVAVLAGVAALTGYPVGLVIGGIAFLTGVVFLVIGTTQKCPVNEATGIDTTD</sequence>
<dbReference type="EMBL" id="CP071463">
    <property type="protein sequence ID" value="QSW83828.1"/>
    <property type="molecule type" value="Genomic_DNA"/>
</dbReference>
<dbReference type="InterPro" id="IPR021309">
    <property type="entry name" value="YgaP-like_TM"/>
</dbReference>
<dbReference type="OrthoDB" id="100832at2157"/>
<keyword evidence="1" id="KW-0812">Transmembrane</keyword>
<dbReference type="KEGG" id="hlo:J0X27_10075"/>
<feature type="transmembrane region" description="Helical" evidence="1">
    <location>
        <begin position="12"/>
        <end position="29"/>
    </location>
</feature>
<feature type="transmembrane region" description="Helical" evidence="1">
    <location>
        <begin position="35"/>
        <end position="52"/>
    </location>
</feature>
<name>A0A8A2U7A8_9EURY</name>
<reference evidence="3 4" key="1">
    <citation type="journal article" date="2006" name="Int. J. Syst. Evol. Microbiol.">
        <title>Haloterrigena longa sp. nov. and Haloterrigena limicola sp. nov., extremely halophilic archaea isolated from a salt lake.</title>
        <authorList>
            <person name="Cui H.L."/>
            <person name="Tohty D."/>
            <person name="Zhou P.J."/>
            <person name="Liu S.J."/>
        </authorList>
    </citation>
    <scope>NUCLEOTIDE SEQUENCE [LARGE SCALE GENOMIC DNA]</scope>
    <source>
        <strain evidence="3 4">ABH32</strain>
    </source>
</reference>
<dbReference type="Proteomes" id="UP000663191">
    <property type="component" value="Chromosome"/>
</dbReference>
<evidence type="ECO:0000313" key="4">
    <source>
        <dbReference type="Proteomes" id="UP000663191"/>
    </source>
</evidence>
<gene>
    <name evidence="3" type="ORF">J0X27_10075</name>
</gene>
<accession>A0A8A2U7A8</accession>
<evidence type="ECO:0000256" key="1">
    <source>
        <dbReference type="SAM" id="Phobius"/>
    </source>
</evidence>
<feature type="domain" description="Inner membrane protein YgaP-like transmembrane" evidence="2">
    <location>
        <begin position="1"/>
        <end position="67"/>
    </location>
</feature>
<dbReference type="GeneID" id="63184093"/>
<dbReference type="RefSeq" id="WP_207269030.1">
    <property type="nucleotide sequence ID" value="NZ_CP071463.1"/>
</dbReference>
<dbReference type="AlphaFoldDB" id="A0A8A2U7A8"/>